<gene>
    <name evidence="13 16" type="primary">leuC</name>
    <name evidence="16" type="ORF">D3868_26835</name>
    <name evidence="15" type="ORF">SIM66_01840</name>
</gene>
<protein>
    <recommendedName>
        <fullName evidence="13">3-isopropylmalate dehydratase large subunit</fullName>
        <ecNumber evidence="13">4.2.1.33</ecNumber>
    </recommendedName>
    <alternativeName>
        <fullName evidence="13">Alpha-IPM isomerase</fullName>
        <shortName evidence="13">IPMI</shortName>
    </alternativeName>
    <alternativeName>
        <fullName evidence="13">Isopropylmalate isomerase</fullName>
    </alternativeName>
</protein>
<dbReference type="GO" id="GO:0009098">
    <property type="term" value="P:L-leucine biosynthetic process"/>
    <property type="evidence" value="ECO:0007669"/>
    <property type="project" value="UniProtKB-UniRule"/>
</dbReference>
<evidence type="ECO:0000256" key="2">
    <source>
        <dbReference type="ARBA" id="ARBA00002695"/>
    </source>
</evidence>
<geneLocation type="plasmid" evidence="16 17">
    <name>p3</name>
</geneLocation>
<keyword evidence="12 13" id="KW-0100">Branched-chain amino acid biosynthesis</keyword>
<evidence type="ECO:0000313" key="15">
    <source>
        <dbReference type="EMBL" id="MDX5949952.1"/>
    </source>
</evidence>
<dbReference type="AlphaFoldDB" id="A0A4D8QTV2"/>
<evidence type="ECO:0000256" key="13">
    <source>
        <dbReference type="HAMAP-Rule" id="MF_01026"/>
    </source>
</evidence>
<dbReference type="PANTHER" id="PTHR43822">
    <property type="entry name" value="HOMOACONITASE, MITOCHONDRIAL-RELATED"/>
    <property type="match status" value="1"/>
</dbReference>
<evidence type="ECO:0000256" key="8">
    <source>
        <dbReference type="ARBA" id="ARBA00022723"/>
    </source>
</evidence>
<keyword evidence="7 13" id="KW-0028">Amino-acid biosynthesis</keyword>
<comment type="function">
    <text evidence="2 13">Catalyzes the isomerization between 2-isopropylmalate and 3-isopropylmalate, via the formation of 2-isopropylmaleate.</text>
</comment>
<comment type="pathway">
    <text evidence="3 13">Amino-acid biosynthesis; L-leucine biosynthesis; L-leucine from 3-methyl-2-oxobutanoate: step 2/4.</text>
</comment>
<dbReference type="InterPro" id="IPR036008">
    <property type="entry name" value="Aconitase_4Fe-4S_dom"/>
</dbReference>
<comment type="similarity">
    <text evidence="13">Belongs to the aconitase/IPM isomerase family. LeuC type 1 subfamily.</text>
</comment>
<proteinExistence type="inferred from homology"/>
<dbReference type="NCBIfam" id="NF004016">
    <property type="entry name" value="PRK05478.1"/>
    <property type="match status" value="1"/>
</dbReference>
<dbReference type="PROSITE" id="PS00450">
    <property type="entry name" value="ACONITASE_1"/>
    <property type="match status" value="1"/>
</dbReference>
<dbReference type="UniPathway" id="UPA00048">
    <property type="reaction ID" value="UER00071"/>
</dbReference>
<dbReference type="SUPFAM" id="SSF53732">
    <property type="entry name" value="Aconitase iron-sulfur domain"/>
    <property type="match status" value="1"/>
</dbReference>
<reference evidence="16 17" key="1">
    <citation type="submission" date="2018-09" db="EMBL/GenBank/DDBJ databases">
        <title>Whole genome based analysis of evolution and adaptive divergence in Indian and Brazilian strains of Azospirillum brasilense.</title>
        <authorList>
            <person name="Singh C."/>
            <person name="Tripathi A.K."/>
        </authorList>
    </citation>
    <scope>NUCLEOTIDE SEQUENCE [LARGE SCALE GENOMIC DNA]</scope>
    <source>
        <strain evidence="16 17">MTCC4038</strain>
        <plasmid evidence="16 17">p3</plasmid>
    </source>
</reference>
<dbReference type="PANTHER" id="PTHR43822:SF9">
    <property type="entry name" value="3-ISOPROPYLMALATE DEHYDRATASE"/>
    <property type="match status" value="1"/>
</dbReference>
<comment type="catalytic activity">
    <reaction evidence="1 13">
        <text>(2R,3S)-3-isopropylmalate = (2S)-2-isopropylmalate</text>
        <dbReference type="Rhea" id="RHEA:32287"/>
        <dbReference type="ChEBI" id="CHEBI:1178"/>
        <dbReference type="ChEBI" id="CHEBI:35121"/>
        <dbReference type="EC" id="4.2.1.33"/>
    </reaction>
</comment>
<evidence type="ECO:0000256" key="4">
    <source>
        <dbReference type="ARBA" id="ARBA00011271"/>
    </source>
</evidence>
<evidence type="ECO:0000256" key="9">
    <source>
        <dbReference type="ARBA" id="ARBA00023004"/>
    </source>
</evidence>
<dbReference type="Gene3D" id="3.30.499.10">
    <property type="entry name" value="Aconitase, domain 3"/>
    <property type="match status" value="2"/>
</dbReference>
<evidence type="ECO:0000256" key="10">
    <source>
        <dbReference type="ARBA" id="ARBA00023014"/>
    </source>
</evidence>
<dbReference type="InterPro" id="IPR004430">
    <property type="entry name" value="3-IsopropMal_deHydase_lsu"/>
</dbReference>
<keyword evidence="10 13" id="KW-0411">Iron-sulfur</keyword>
<comment type="subunit">
    <text evidence="4 13">Heterodimer of LeuC and LeuD.</text>
</comment>
<evidence type="ECO:0000256" key="7">
    <source>
        <dbReference type="ARBA" id="ARBA00022605"/>
    </source>
</evidence>
<dbReference type="GeneID" id="56447644"/>
<evidence type="ECO:0000259" key="14">
    <source>
        <dbReference type="Pfam" id="PF00330"/>
    </source>
</evidence>
<dbReference type="GO" id="GO:0051539">
    <property type="term" value="F:4 iron, 4 sulfur cluster binding"/>
    <property type="evidence" value="ECO:0007669"/>
    <property type="project" value="UniProtKB-KW"/>
</dbReference>
<dbReference type="EC" id="4.2.1.33" evidence="13"/>
<evidence type="ECO:0000256" key="1">
    <source>
        <dbReference type="ARBA" id="ARBA00000491"/>
    </source>
</evidence>
<dbReference type="InterPro" id="IPR001030">
    <property type="entry name" value="Acoase/IPM_deHydtase_lsu_aba"/>
</dbReference>
<keyword evidence="16" id="KW-0614">Plasmid</keyword>
<keyword evidence="6 13" id="KW-0004">4Fe-4S</keyword>
<dbReference type="NCBIfam" id="TIGR00170">
    <property type="entry name" value="leuC"/>
    <property type="match status" value="1"/>
</dbReference>
<evidence type="ECO:0000256" key="12">
    <source>
        <dbReference type="ARBA" id="ARBA00023304"/>
    </source>
</evidence>
<dbReference type="NCBIfam" id="NF009116">
    <property type="entry name" value="PRK12466.1"/>
    <property type="match status" value="1"/>
</dbReference>
<feature type="domain" description="Aconitase/3-isopropylmalate dehydratase large subunit alpha/beta/alpha" evidence="14">
    <location>
        <begin position="9"/>
        <end position="459"/>
    </location>
</feature>
<evidence type="ECO:0000256" key="6">
    <source>
        <dbReference type="ARBA" id="ARBA00022485"/>
    </source>
</evidence>
<dbReference type="EMBL" id="CP032342">
    <property type="protein sequence ID" value="QCO12654.1"/>
    <property type="molecule type" value="Genomic_DNA"/>
</dbReference>
<dbReference type="Pfam" id="PF00330">
    <property type="entry name" value="Aconitase"/>
    <property type="match status" value="1"/>
</dbReference>
<dbReference type="Proteomes" id="UP000298774">
    <property type="component" value="Plasmid p3"/>
</dbReference>
<dbReference type="GO" id="GO:0003861">
    <property type="term" value="F:3-isopropylmalate dehydratase activity"/>
    <property type="evidence" value="ECO:0007669"/>
    <property type="project" value="UniProtKB-UniRule"/>
</dbReference>
<dbReference type="InterPro" id="IPR050067">
    <property type="entry name" value="IPM_dehydratase_rel_enz"/>
</dbReference>
<keyword evidence="8 13" id="KW-0479">Metal-binding</keyword>
<evidence type="ECO:0000256" key="3">
    <source>
        <dbReference type="ARBA" id="ARBA00004729"/>
    </source>
</evidence>
<feature type="binding site" evidence="13">
    <location>
        <position position="412"/>
    </location>
    <ligand>
        <name>[4Fe-4S] cluster</name>
        <dbReference type="ChEBI" id="CHEBI:49883"/>
    </ligand>
</feature>
<comment type="cofactor">
    <cofactor evidence="13">
        <name>[4Fe-4S] cluster</name>
        <dbReference type="ChEBI" id="CHEBI:49883"/>
    </cofactor>
    <text evidence="13">Binds 1 [4Fe-4S] cluster per subunit.</text>
</comment>
<organism evidence="16 17">
    <name type="scientific">Azospirillum brasilense</name>
    <dbReference type="NCBI Taxonomy" id="192"/>
    <lineage>
        <taxon>Bacteria</taxon>
        <taxon>Pseudomonadati</taxon>
        <taxon>Pseudomonadota</taxon>
        <taxon>Alphaproteobacteria</taxon>
        <taxon>Rhodospirillales</taxon>
        <taxon>Azospirillaceae</taxon>
        <taxon>Azospirillum</taxon>
    </lineage>
</organism>
<dbReference type="EMBL" id="JAWXYC010000001">
    <property type="protein sequence ID" value="MDX5949952.1"/>
    <property type="molecule type" value="Genomic_DNA"/>
</dbReference>
<evidence type="ECO:0000313" key="16">
    <source>
        <dbReference type="EMBL" id="QCO12654.1"/>
    </source>
</evidence>
<evidence type="ECO:0000313" key="18">
    <source>
        <dbReference type="Proteomes" id="UP001277471"/>
    </source>
</evidence>
<keyword evidence="9 13" id="KW-0408">Iron</keyword>
<keyword evidence="18" id="KW-1185">Reference proteome</keyword>
<dbReference type="InterPro" id="IPR018136">
    <property type="entry name" value="Aconitase_4Fe-4S_BS"/>
</dbReference>
<keyword evidence="11 13" id="KW-0456">Lyase</keyword>
<keyword evidence="5 13" id="KW-0432">Leucine biosynthesis</keyword>
<accession>A0A4D8QTV2</accession>
<feature type="binding site" evidence="13">
    <location>
        <position position="409"/>
    </location>
    <ligand>
        <name>[4Fe-4S] cluster</name>
        <dbReference type="ChEBI" id="CHEBI:49883"/>
    </ligand>
</feature>
<dbReference type="FunFam" id="3.30.499.10:FF:000007">
    <property type="entry name" value="3-isopropylmalate dehydratase large subunit"/>
    <property type="match status" value="1"/>
</dbReference>
<evidence type="ECO:0000313" key="17">
    <source>
        <dbReference type="Proteomes" id="UP000298774"/>
    </source>
</evidence>
<evidence type="ECO:0000256" key="11">
    <source>
        <dbReference type="ARBA" id="ARBA00023239"/>
    </source>
</evidence>
<dbReference type="PRINTS" id="PR00415">
    <property type="entry name" value="ACONITASE"/>
</dbReference>
<sequence length="476" mass="50287">MTTPRSIIDKIWDQHVVADLGDGRVLLHIDRHMLHEVTSPQAYAGLAAAGRRLRRPDLTFATADHIVSTENGRTDDTVPGGPEMIRALRANAESTGVALFDLGDVRQGIVHVIAPELGIALPGATLVCGDSHTSTVGALGAMAWGIGTSEVEHVMATQTAILRRPPTMRITFTGTRPAGVSAKDMVLKLIATIGTAGATGYGVEYAGPAIRALSMEERMTVCNMSVELGARFGLIAPDAVTFAYLQGRPFAPAGDLWEQAVAAWRALASDPGARFDAEVELDVSSLTPQVSWGTSPQDCIGIGETVPDPEREADPKRRQAMRRALDYIGLEPGTPIRDLPVDMVFIGSCTNSRIEDLRAAAAVLKGRRVAAGLRALVVPGSGQVRRQAEAEGLDRVFTAAGFEWREPGCSMCAGMNADRVPPGKRCVATSNRNFEGRQGPGARTHLASPATAAAAAVAGRIVDVRSLEAHSLEGSA</sequence>
<evidence type="ECO:0000256" key="5">
    <source>
        <dbReference type="ARBA" id="ARBA00022430"/>
    </source>
</evidence>
<name>A0A4D8QTV2_AZOBR</name>
<dbReference type="GO" id="GO:0046872">
    <property type="term" value="F:metal ion binding"/>
    <property type="evidence" value="ECO:0007669"/>
    <property type="project" value="UniProtKB-KW"/>
</dbReference>
<dbReference type="RefSeq" id="WP_035681824.1">
    <property type="nucleotide sequence ID" value="NZ_CP032342.1"/>
</dbReference>
<dbReference type="InterPro" id="IPR015931">
    <property type="entry name" value="Acnase/IPM_dHydase_lsu_aba_1/3"/>
</dbReference>
<dbReference type="HAMAP" id="MF_01026">
    <property type="entry name" value="LeuC_type1"/>
    <property type="match status" value="1"/>
</dbReference>
<dbReference type="InterPro" id="IPR033941">
    <property type="entry name" value="IPMI_cat"/>
</dbReference>
<feature type="binding site" evidence="13">
    <location>
        <position position="349"/>
    </location>
    <ligand>
        <name>[4Fe-4S] cluster</name>
        <dbReference type="ChEBI" id="CHEBI:49883"/>
    </ligand>
</feature>
<dbReference type="CDD" id="cd01583">
    <property type="entry name" value="IPMI"/>
    <property type="match status" value="1"/>
</dbReference>
<reference evidence="15 18" key="2">
    <citation type="submission" date="2023-11" db="EMBL/GenBank/DDBJ databases">
        <title>MicrobeMod: A computational toolkit for identifying prokaryotic methylation and restriction-modification with nanopore sequencing.</title>
        <authorList>
            <person name="Crits-Christoph A."/>
            <person name="Kang S.C."/>
            <person name="Lee H."/>
            <person name="Ostrov N."/>
        </authorList>
    </citation>
    <scope>NUCLEOTIDE SEQUENCE [LARGE SCALE GENOMIC DNA]</scope>
    <source>
        <strain evidence="15 18">ATCC 29145</strain>
    </source>
</reference>
<dbReference type="Proteomes" id="UP001277471">
    <property type="component" value="Unassembled WGS sequence"/>
</dbReference>